<feature type="compositionally biased region" description="Polar residues" evidence="2">
    <location>
        <begin position="38"/>
        <end position="51"/>
    </location>
</feature>
<keyword evidence="1" id="KW-0175">Coiled coil</keyword>
<dbReference type="GO" id="GO:0003684">
    <property type="term" value="F:damaged DNA binding"/>
    <property type="evidence" value="ECO:0007669"/>
    <property type="project" value="InterPro"/>
</dbReference>
<dbReference type="KEGG" id="bpg:Bathy02g04410"/>
<dbReference type="InterPro" id="IPR043502">
    <property type="entry name" value="DNA/RNA_pol_sf"/>
</dbReference>
<dbReference type="GeneID" id="19017554"/>
<dbReference type="InterPro" id="IPR050116">
    <property type="entry name" value="DNA_polymerase-Y"/>
</dbReference>
<feature type="compositionally biased region" description="Acidic residues" evidence="2">
    <location>
        <begin position="139"/>
        <end position="153"/>
    </location>
</feature>
<dbReference type="PANTHER" id="PTHR11076">
    <property type="entry name" value="DNA REPAIR POLYMERASE UMUC / TRANSFERASE FAMILY MEMBER"/>
    <property type="match status" value="1"/>
</dbReference>
<dbReference type="RefSeq" id="XP_007514764.1">
    <property type="nucleotide sequence ID" value="XM_007514702.1"/>
</dbReference>
<name>K8EB52_9CHLO</name>
<dbReference type="InterPro" id="IPR001126">
    <property type="entry name" value="UmuC"/>
</dbReference>
<dbReference type="eggNOG" id="KOG2094">
    <property type="taxonomic scope" value="Eukaryota"/>
</dbReference>
<dbReference type="InterPro" id="IPR017961">
    <property type="entry name" value="DNA_pol_Y-fam_little_finger"/>
</dbReference>
<feature type="coiled-coil region" evidence="1">
    <location>
        <begin position="233"/>
        <end position="260"/>
    </location>
</feature>
<dbReference type="Pfam" id="PF00817">
    <property type="entry name" value="IMS"/>
    <property type="match status" value="1"/>
</dbReference>
<evidence type="ECO:0000313" key="4">
    <source>
        <dbReference type="EMBL" id="CCO15004.1"/>
    </source>
</evidence>
<gene>
    <name evidence="4" type="ORF">Bathy02g04410</name>
</gene>
<feature type="region of interest" description="Disordered" evidence="2">
    <location>
        <begin position="744"/>
        <end position="809"/>
    </location>
</feature>
<dbReference type="STRING" id="41875.K8EB52"/>
<dbReference type="Gene3D" id="3.30.70.270">
    <property type="match status" value="1"/>
</dbReference>
<dbReference type="Gene3D" id="3.30.1490.100">
    <property type="entry name" value="DNA polymerase, Y-family, little finger domain"/>
    <property type="match status" value="1"/>
</dbReference>
<evidence type="ECO:0000259" key="3">
    <source>
        <dbReference type="PROSITE" id="PS50173"/>
    </source>
</evidence>
<feature type="region of interest" description="Disordered" evidence="2">
    <location>
        <begin position="1"/>
        <end position="125"/>
    </location>
</feature>
<dbReference type="InterPro" id="IPR036775">
    <property type="entry name" value="DNA_pol_Y-fam_lit_finger_sf"/>
</dbReference>
<dbReference type="InterPro" id="IPR043128">
    <property type="entry name" value="Rev_trsase/Diguanyl_cyclase"/>
</dbReference>
<reference evidence="4 5" key="1">
    <citation type="submission" date="2011-10" db="EMBL/GenBank/DDBJ databases">
        <authorList>
            <person name="Genoscope - CEA"/>
        </authorList>
    </citation>
    <scope>NUCLEOTIDE SEQUENCE [LARGE SCALE GENOMIC DNA]</scope>
    <source>
        <strain evidence="4 5">RCC 1105</strain>
    </source>
</reference>
<sequence length="809" mass="93247">MPSPSPDWLRQASDIERDGDGGVGGGHSMMHKFGNGSDCWNTHTNESSSSAAAVMKRRKKTRARMEEEETWRSEDHRHRREEREGLHEEDEDDSDDDEEMIVGEHGEFKLAENYEMHLVDGTNREREIRRLMRKFECEHPEEEEDPEEEEEEPFTTAPPDEREREEQKQENQEPRDGRTGGAFTGAKSGVACTEVVQEVIAKLTEKTPAGVAERSKIEKQKTKQIVPNLERWKRTSAKEIEELEESCEETLRLMEQKRDLTHVWFHFDYDMFYAQAAIVDNPVLRDMPFVVGAPVCTTASYVARQFGIRSGMPTHTAMKLYKHHVNKQTRKAAKQAYLEGLRERFPDDDEERKAWETARREELGDKRYDKAFEFEELLVTDVDFDRYAEIAKLGHEVYRKYDPDFLAPSSDEVYLNMTEYFKFDEREMTPEEKSDEMEKTMKKIREEVFEKAKLTVSGGGGPSMRLAKICSDVNKPNGQKILTFTSEDILKFLNTLSIRKIGGIGASMERYLNAFDVKTCGDIITHKAKLAKVCHATAYTFLFSVAMGVGMETVPPPIQDGAPGRRGVSMNRSWYPGISKYEYLFKILESFAQGVSKEVKRLNFIPRQIMITAKFQHNFQQVTRQRRLPRASQSYKDWIPTVKDLFDKLYHEFDGDTKPLDVRRLGVRVSCFIGEELENITEDQRLNVPKAANASDLPHANQGVYFDLNNKDTYTCPECCLSVQEENRKDHELVHRMHRGERERLGAHIPSSSPRKCAKTLPSQGKNRFLKRKSNLKPVVQRADGSSKKTKKAKQVVAPIDRKQARLKK</sequence>
<dbReference type="Pfam" id="PF11799">
    <property type="entry name" value="IMS_C"/>
    <property type="match status" value="1"/>
</dbReference>
<feature type="compositionally biased region" description="Acidic residues" evidence="2">
    <location>
        <begin position="87"/>
        <end position="101"/>
    </location>
</feature>
<dbReference type="GO" id="GO:0042276">
    <property type="term" value="P:error-prone translesion synthesis"/>
    <property type="evidence" value="ECO:0007669"/>
    <property type="project" value="TreeGrafter"/>
</dbReference>
<dbReference type="OrthoDB" id="1747274at2759"/>
<dbReference type="GO" id="GO:0003887">
    <property type="term" value="F:DNA-directed DNA polymerase activity"/>
    <property type="evidence" value="ECO:0007669"/>
    <property type="project" value="TreeGrafter"/>
</dbReference>
<dbReference type="Gene3D" id="1.10.150.20">
    <property type="entry name" value="5' to 3' exonuclease, C-terminal subdomain"/>
    <property type="match status" value="1"/>
</dbReference>
<feature type="region of interest" description="Disordered" evidence="2">
    <location>
        <begin position="137"/>
        <end position="186"/>
    </location>
</feature>
<organism evidence="4 5">
    <name type="scientific">Bathycoccus prasinos</name>
    <dbReference type="NCBI Taxonomy" id="41875"/>
    <lineage>
        <taxon>Eukaryota</taxon>
        <taxon>Viridiplantae</taxon>
        <taxon>Chlorophyta</taxon>
        <taxon>Mamiellophyceae</taxon>
        <taxon>Mamiellales</taxon>
        <taxon>Bathycoccaceae</taxon>
        <taxon>Bathycoccus</taxon>
    </lineage>
</organism>
<dbReference type="Gene3D" id="3.40.1170.60">
    <property type="match status" value="1"/>
</dbReference>
<evidence type="ECO:0000256" key="2">
    <source>
        <dbReference type="SAM" id="MobiDB-lite"/>
    </source>
</evidence>
<feature type="compositionally biased region" description="Basic and acidic residues" evidence="2">
    <location>
        <begin position="70"/>
        <end position="86"/>
    </location>
</feature>
<evidence type="ECO:0000313" key="5">
    <source>
        <dbReference type="Proteomes" id="UP000198341"/>
    </source>
</evidence>
<protein>
    <submittedName>
        <fullName evidence="4">DNA polymerase kappa</fullName>
    </submittedName>
</protein>
<feature type="compositionally biased region" description="Basic and acidic residues" evidence="2">
    <location>
        <begin position="800"/>
        <end position="809"/>
    </location>
</feature>
<dbReference type="Proteomes" id="UP000198341">
    <property type="component" value="Chromosome 2"/>
</dbReference>
<dbReference type="SUPFAM" id="SSF56672">
    <property type="entry name" value="DNA/RNA polymerases"/>
    <property type="match status" value="1"/>
</dbReference>
<dbReference type="GO" id="GO:0005829">
    <property type="term" value="C:cytosol"/>
    <property type="evidence" value="ECO:0007669"/>
    <property type="project" value="TreeGrafter"/>
</dbReference>
<dbReference type="AlphaFoldDB" id="K8EB52"/>
<dbReference type="SUPFAM" id="SSF100879">
    <property type="entry name" value="Lesion bypass DNA polymerase (Y-family), little finger domain"/>
    <property type="match status" value="1"/>
</dbReference>
<dbReference type="EMBL" id="FO082277">
    <property type="protein sequence ID" value="CCO15004.1"/>
    <property type="molecule type" value="Genomic_DNA"/>
</dbReference>
<dbReference type="PROSITE" id="PS50173">
    <property type="entry name" value="UMUC"/>
    <property type="match status" value="1"/>
</dbReference>
<dbReference type="PANTHER" id="PTHR11076:SF33">
    <property type="entry name" value="DNA POLYMERASE KAPPA"/>
    <property type="match status" value="1"/>
</dbReference>
<evidence type="ECO:0000256" key="1">
    <source>
        <dbReference type="SAM" id="Coils"/>
    </source>
</evidence>
<dbReference type="GO" id="GO:0006281">
    <property type="term" value="P:DNA repair"/>
    <property type="evidence" value="ECO:0007669"/>
    <property type="project" value="InterPro"/>
</dbReference>
<feature type="compositionally biased region" description="Basic and acidic residues" evidence="2">
    <location>
        <begin position="159"/>
        <end position="178"/>
    </location>
</feature>
<feature type="domain" description="UmuC" evidence="3">
    <location>
        <begin position="264"/>
        <end position="505"/>
    </location>
</feature>
<keyword evidence="5" id="KW-1185">Reference proteome</keyword>
<accession>K8EB52</accession>
<feature type="compositionally biased region" description="Basic and acidic residues" evidence="2">
    <location>
        <begin position="102"/>
        <end position="125"/>
    </location>
</feature>
<proteinExistence type="predicted"/>